<keyword evidence="10 15" id="KW-0472">Membrane</keyword>
<keyword evidence="16" id="KW-0732">Signal</keyword>
<feature type="domain" description="Laminin G" evidence="17">
    <location>
        <begin position="680"/>
        <end position="854"/>
    </location>
</feature>
<dbReference type="FunFam" id="2.60.120.200:FF:000007">
    <property type="entry name" value="neurexin-1 isoform X1"/>
    <property type="match status" value="1"/>
</dbReference>
<gene>
    <name evidence="19" type="primary">NRXN2</name>
</gene>
<dbReference type="GO" id="GO:0016020">
    <property type="term" value="C:membrane"/>
    <property type="evidence" value="ECO:0007669"/>
    <property type="project" value="UniProtKB-SubCell"/>
</dbReference>
<dbReference type="InterPro" id="IPR013320">
    <property type="entry name" value="ConA-like_dom_sf"/>
</dbReference>
<keyword evidence="4 15" id="KW-0812">Transmembrane</keyword>
<evidence type="ECO:0000256" key="10">
    <source>
        <dbReference type="ARBA" id="ARBA00023136"/>
    </source>
</evidence>
<dbReference type="GO" id="GO:0046872">
    <property type="term" value="F:metal ion binding"/>
    <property type="evidence" value="ECO:0007669"/>
    <property type="project" value="UniProtKB-KW"/>
</dbReference>
<feature type="chain" id="PRO_5021344239" evidence="16">
    <location>
        <begin position="24"/>
        <end position="1456"/>
    </location>
</feature>
<evidence type="ECO:0000256" key="12">
    <source>
        <dbReference type="ARBA" id="ARBA00054347"/>
    </source>
</evidence>
<dbReference type="GeneTree" id="ENSGT00940000155978"/>
<dbReference type="PANTHER" id="PTHR15036">
    <property type="entry name" value="PIKACHURIN-LIKE PROTEIN"/>
    <property type="match status" value="1"/>
</dbReference>
<evidence type="ECO:0000313" key="19">
    <source>
        <dbReference type="Ensembl" id="ENSLCAP00010019691.1"/>
    </source>
</evidence>
<dbReference type="Proteomes" id="UP000314980">
    <property type="component" value="Unassembled WGS sequence"/>
</dbReference>
<feature type="domain" description="Laminin G" evidence="17">
    <location>
        <begin position="447"/>
        <end position="636"/>
    </location>
</feature>
<dbReference type="SUPFAM" id="SSF49899">
    <property type="entry name" value="Concanavalin A-like lectins/glucanases"/>
    <property type="match status" value="6"/>
</dbReference>
<feature type="compositionally biased region" description="Acidic residues" evidence="14">
    <location>
        <begin position="1338"/>
        <end position="1348"/>
    </location>
</feature>
<protein>
    <submittedName>
        <fullName evidence="19">Neurexin 2</fullName>
    </submittedName>
</protein>
<evidence type="ECO:0000256" key="9">
    <source>
        <dbReference type="ARBA" id="ARBA00022989"/>
    </source>
</evidence>
<feature type="transmembrane region" description="Helical" evidence="15">
    <location>
        <begin position="1378"/>
        <end position="1398"/>
    </location>
</feature>
<sequence length="1456" mass="160552">MGRCKGKASWLLLLAGLVVTGLALEYEGVPGQWTRYAQWDAETTGELSFILKTNTSKALVLYLDDGGNCDFLELLITEGRLQMRFTIHCAEPASLHTETRVNDLRWHRILLSRNHRETRLVVDNEEKTAEVKSKRKEMVVASDLYVGGISPDVRLSALTSSTVKYEPPFQGFIANLKLGDTLPVLLDGQAVHSDLEYICETHSPCSNKGLCSISHGEVVCDCINTSYRGRYCHEGLAHLMLNRQGQEESVATFKGNEFFSYNLSQTPIQSSLDEITLSFRTLQRNGLLLHTGKSADYVNLSLRNGALWLVINLGSGAFEALVEPASGKFNDNVWHDVRVTRNLRQVLHCSIHIVTILVDGILTTTGYTQEDYTMLGSDDLFYIGGSLNTADLPGSPVSNNFMGCLKDVVYKNNEFRLELSRLAEQRDPRISIHGDLIFSCENVEALEPVTFDTPSAYLTLPRWNTKKTGAISFDFRTTEPNGLLLFSHGSLQGVQPDRKPRADFFAIELLDGFLYLVMDMGSGSIKTKASNTRLSDGEWCHVDFQRKGRNGLISVNSQSVPFSANEGSEILDLDGDMYLGGLPEDRQALILPPEVWTASLGLGYVGCVRDLFIDGQSRNLWRLAEVQGATDVSSFCTRETHVRCARDTCANSGHCREGWNRHICDCSGTGYLGRSCEKEATMVSYDGSMYLKVGLPRTLHTEAEDVSLRFMSQRAFGLLMATTSQQSADTLRLELDGGRVKLTVNLDCIRIDCNLSKGPETLLVGEKLNDNEWHTVNVVRRGKNLQLSVDNVTVEGHMTGAHTRLEFNNIETGIMTERRFISVMPSNFIGHLQALSFNGMLYLDQCKNGDISYCELNARFGMRHIVANPVIFVTQASYLAFSTLQAYASMHLFFQFKTTSPDGLILYNSGDGSDFIVVELVKGYIHYVFDLGNGPSLMKGNSDKPLNDNQWHNVVISRDNNNMHILKIDSRTVTQHTNGARNLDLKGELYIGGLGKSMYNSLPKLIASREGYKGCLASVDLNGRLPDLLADALHKVGEVEHGCGGPSTTCTEDSCYHQGVCLQLWEGFSCDCTMTTYGGPFCNDPGTTYIFGKGGALITFTWAPNERPSTRADRLAVGFSTQQKDAILVRVESTHGLGDYLQLHIDQGKISVIFNVGTDDITIDEPAVVVNDGKYHVVRFTRSGGNATLQVDNHPVIERYPPGHYDNERLAIARQRIPYRLGRVVDEWLLDKGRQLTIFNSQAAIKIGGHDKGRPFQGQISGLYYNGLQVLKLAAENDPSVQVEGNLRLVGDSLSVLTTDTTSATPLAVSDMSTTIMETTTTMPQNSDDILVASAECPSDDEDLEECEPGTASPTASDEKSQPGAVEVIRESSSTTGMVVGIVAAAALCILILLYAMYKYRNRDEGSYQTDQSHNFANNSTVEGNGAVVKDKNTATASVAKAITKGKKNKDKEYYV</sequence>
<feature type="domain" description="Laminin G" evidence="17">
    <location>
        <begin position="868"/>
        <end position="1043"/>
    </location>
</feature>
<comment type="caution">
    <text evidence="13">Lacks conserved residue(s) required for the propagation of feature annotation.</text>
</comment>
<evidence type="ECO:0000256" key="1">
    <source>
        <dbReference type="ARBA" id="ARBA00004479"/>
    </source>
</evidence>
<feature type="domain" description="EGF-like" evidence="18">
    <location>
        <begin position="640"/>
        <end position="677"/>
    </location>
</feature>
<dbReference type="PANTHER" id="PTHR15036:SF92">
    <property type="entry name" value="NEUREXIN 2A ALPHA"/>
    <property type="match status" value="1"/>
</dbReference>
<dbReference type="Ensembl" id="ENSLCAT00010020116.1">
    <property type="protein sequence ID" value="ENSLCAP00010019691.1"/>
    <property type="gene ID" value="ENSLCAG00010009066.1"/>
</dbReference>
<evidence type="ECO:0000256" key="5">
    <source>
        <dbReference type="ARBA" id="ARBA00022723"/>
    </source>
</evidence>
<evidence type="ECO:0000259" key="17">
    <source>
        <dbReference type="PROSITE" id="PS50025"/>
    </source>
</evidence>
<dbReference type="PROSITE" id="PS50025">
    <property type="entry name" value="LAM_G_DOMAIN"/>
    <property type="match status" value="6"/>
</dbReference>
<evidence type="ECO:0000256" key="16">
    <source>
        <dbReference type="SAM" id="SignalP"/>
    </source>
</evidence>
<evidence type="ECO:0000256" key="11">
    <source>
        <dbReference type="ARBA" id="ARBA00023157"/>
    </source>
</evidence>
<evidence type="ECO:0000256" key="3">
    <source>
        <dbReference type="ARBA" id="ARBA00022536"/>
    </source>
</evidence>
<organism evidence="19 20">
    <name type="scientific">Lates calcarifer</name>
    <name type="common">Barramundi</name>
    <name type="synonym">Holocentrus calcarifer</name>
    <dbReference type="NCBI Taxonomy" id="8187"/>
    <lineage>
        <taxon>Eukaryota</taxon>
        <taxon>Metazoa</taxon>
        <taxon>Chordata</taxon>
        <taxon>Craniata</taxon>
        <taxon>Vertebrata</taxon>
        <taxon>Euteleostomi</taxon>
        <taxon>Actinopterygii</taxon>
        <taxon>Neopterygii</taxon>
        <taxon>Teleostei</taxon>
        <taxon>Neoteleostei</taxon>
        <taxon>Acanthomorphata</taxon>
        <taxon>Carangaria</taxon>
        <taxon>Carangaria incertae sedis</taxon>
        <taxon>Centropomidae</taxon>
        <taxon>Lates</taxon>
    </lineage>
</organism>
<feature type="domain" description="Laminin G" evidence="17">
    <location>
        <begin position="23"/>
        <end position="199"/>
    </location>
</feature>
<evidence type="ECO:0000256" key="7">
    <source>
        <dbReference type="ARBA" id="ARBA00022837"/>
    </source>
</evidence>
<accession>A0A4W6D4N5</accession>
<feature type="domain" description="Laminin G" evidence="17">
    <location>
        <begin position="250"/>
        <end position="440"/>
    </location>
</feature>
<proteinExistence type="inferred from homology"/>
<keyword evidence="3 13" id="KW-0245">EGF-like domain</keyword>
<dbReference type="CDD" id="cd00054">
    <property type="entry name" value="EGF_CA"/>
    <property type="match status" value="1"/>
</dbReference>
<reference evidence="19" key="2">
    <citation type="submission" date="2025-08" db="UniProtKB">
        <authorList>
            <consortium name="Ensembl"/>
        </authorList>
    </citation>
    <scope>IDENTIFICATION</scope>
</reference>
<dbReference type="FunFam" id="2.10.25.10:FF:000015">
    <property type="entry name" value="neurexin-1 isoform X1"/>
    <property type="match status" value="1"/>
</dbReference>
<dbReference type="SMART" id="SM00294">
    <property type="entry name" value="4.1m"/>
    <property type="match status" value="1"/>
</dbReference>
<keyword evidence="20" id="KW-1185">Reference proteome</keyword>
<dbReference type="FunFam" id="2.60.120.200:FF:000004">
    <property type="entry name" value="neurexin-1 isoform X1"/>
    <property type="match status" value="1"/>
</dbReference>
<dbReference type="Gene3D" id="2.60.120.200">
    <property type="match status" value="6"/>
</dbReference>
<feature type="domain" description="Laminin G" evidence="17">
    <location>
        <begin position="1087"/>
        <end position="1287"/>
    </location>
</feature>
<reference evidence="19" key="3">
    <citation type="submission" date="2025-09" db="UniProtKB">
        <authorList>
            <consortium name="Ensembl"/>
        </authorList>
    </citation>
    <scope>IDENTIFICATION</scope>
</reference>
<keyword evidence="8" id="KW-0130">Cell adhesion</keyword>
<dbReference type="InterPro" id="IPR001791">
    <property type="entry name" value="Laminin_G"/>
</dbReference>
<evidence type="ECO:0000313" key="20">
    <source>
        <dbReference type="Proteomes" id="UP000314980"/>
    </source>
</evidence>
<dbReference type="FunFam" id="2.10.25.10:FF:000029">
    <property type="entry name" value="neurexin-1 isoform X1"/>
    <property type="match status" value="1"/>
</dbReference>
<keyword evidence="9 15" id="KW-1133">Transmembrane helix</keyword>
<evidence type="ECO:0000256" key="8">
    <source>
        <dbReference type="ARBA" id="ARBA00022889"/>
    </source>
</evidence>
<keyword evidence="6" id="KW-0677">Repeat</keyword>
<evidence type="ECO:0000256" key="6">
    <source>
        <dbReference type="ARBA" id="ARBA00022737"/>
    </source>
</evidence>
<dbReference type="GO" id="GO:0007155">
    <property type="term" value="P:cell adhesion"/>
    <property type="evidence" value="ECO:0007669"/>
    <property type="project" value="UniProtKB-KW"/>
</dbReference>
<dbReference type="Gene3D" id="2.10.25.10">
    <property type="entry name" value="Laminin"/>
    <property type="match status" value="3"/>
</dbReference>
<dbReference type="CDD" id="cd00110">
    <property type="entry name" value="LamG"/>
    <property type="match status" value="6"/>
</dbReference>
<dbReference type="SMART" id="SM00181">
    <property type="entry name" value="EGF"/>
    <property type="match status" value="3"/>
</dbReference>
<feature type="signal peptide" evidence="16">
    <location>
        <begin position="1"/>
        <end position="23"/>
    </location>
</feature>
<dbReference type="InterPro" id="IPR000742">
    <property type="entry name" value="EGF"/>
</dbReference>
<evidence type="ECO:0000256" key="2">
    <source>
        <dbReference type="ARBA" id="ARBA00010241"/>
    </source>
</evidence>
<evidence type="ECO:0000256" key="4">
    <source>
        <dbReference type="ARBA" id="ARBA00022692"/>
    </source>
</evidence>
<comment type="similarity">
    <text evidence="2">Belongs to the neurexin family.</text>
</comment>
<dbReference type="FunFam" id="2.60.120.200:FF:000005">
    <property type="entry name" value="neurexin-1 isoform X1"/>
    <property type="match status" value="1"/>
</dbReference>
<dbReference type="InterPro" id="IPR003585">
    <property type="entry name" value="Neurexin-like"/>
</dbReference>
<dbReference type="SMART" id="SM00282">
    <property type="entry name" value="LamG"/>
    <property type="match status" value="6"/>
</dbReference>
<dbReference type="PROSITE" id="PS50026">
    <property type="entry name" value="EGF_3"/>
    <property type="match status" value="3"/>
</dbReference>
<name>A0A4W6D4N5_LATCA</name>
<feature type="domain" description="EGF-like" evidence="18">
    <location>
        <begin position="1046"/>
        <end position="1083"/>
    </location>
</feature>
<keyword evidence="5" id="KW-0479">Metal-binding</keyword>
<evidence type="ECO:0000256" key="14">
    <source>
        <dbReference type="SAM" id="MobiDB-lite"/>
    </source>
</evidence>
<comment type="function">
    <text evidence="12">Neuronal cell surface protein that may be involved in cell recognition and cell adhesion.</text>
</comment>
<evidence type="ECO:0000256" key="15">
    <source>
        <dbReference type="SAM" id="Phobius"/>
    </source>
</evidence>
<feature type="domain" description="EGF-like" evidence="18">
    <location>
        <begin position="195"/>
        <end position="233"/>
    </location>
</feature>
<evidence type="ECO:0000256" key="13">
    <source>
        <dbReference type="PROSITE-ProRule" id="PRU00076"/>
    </source>
</evidence>
<keyword evidence="11" id="KW-1015">Disulfide bond</keyword>
<dbReference type="FunFam" id="2.60.120.200:FF:000003">
    <property type="entry name" value="neurexin-1 isoform X1"/>
    <property type="match status" value="1"/>
</dbReference>
<feature type="region of interest" description="Disordered" evidence="14">
    <location>
        <begin position="1338"/>
        <end position="1364"/>
    </location>
</feature>
<dbReference type="InterPro" id="IPR050372">
    <property type="entry name" value="Neurexin-related_CASP"/>
</dbReference>
<dbReference type="Pfam" id="PF02210">
    <property type="entry name" value="Laminin_G_2"/>
    <property type="match status" value="6"/>
</dbReference>
<reference evidence="20" key="1">
    <citation type="submission" date="2015-09" db="EMBL/GenBank/DDBJ databases">
        <authorList>
            <person name="Sai Rama Sridatta P."/>
        </authorList>
    </citation>
    <scope>NUCLEOTIDE SEQUENCE [LARGE SCALE GENOMIC DNA]</scope>
</reference>
<keyword evidence="7" id="KW-0106">Calcium</keyword>
<comment type="subcellular location">
    <subcellularLocation>
        <location evidence="1">Membrane</location>
        <topology evidence="1">Single-pass type I membrane protein</topology>
    </subcellularLocation>
</comment>
<evidence type="ECO:0000259" key="18">
    <source>
        <dbReference type="PROSITE" id="PS50026"/>
    </source>
</evidence>